<name>A0ACC0UE89_9AGAM</name>
<protein>
    <submittedName>
        <fullName evidence="1">Uncharacterized protein</fullName>
    </submittedName>
</protein>
<evidence type="ECO:0000313" key="2">
    <source>
        <dbReference type="Proteomes" id="UP001207468"/>
    </source>
</evidence>
<gene>
    <name evidence="1" type="ORF">F5148DRAFT_977398</name>
</gene>
<sequence>MSRTAKATLITSIVLSSLTVWGVHYLQQQEHDTMYQGVIRDDERRKRKMKEREDDFLRSQRKREIYESVQRVETEVQSAPGRWCVKHVECGPVRSQHRL</sequence>
<keyword evidence="2" id="KW-1185">Reference proteome</keyword>
<evidence type="ECO:0000313" key="1">
    <source>
        <dbReference type="EMBL" id="KAI9510050.1"/>
    </source>
</evidence>
<reference evidence="1" key="1">
    <citation type="submission" date="2021-03" db="EMBL/GenBank/DDBJ databases">
        <title>Evolutionary priming and transition to the ectomycorrhizal habit in an iconic lineage of mushroom-forming fungi: is preadaptation a requirement?</title>
        <authorList>
            <consortium name="DOE Joint Genome Institute"/>
            <person name="Looney B.P."/>
            <person name="Miyauchi S."/>
            <person name="Morin E."/>
            <person name="Drula E."/>
            <person name="Courty P.E."/>
            <person name="Chicoki N."/>
            <person name="Fauchery L."/>
            <person name="Kohler A."/>
            <person name="Kuo A."/>
            <person name="LaButti K."/>
            <person name="Pangilinan J."/>
            <person name="Lipzen A."/>
            <person name="Riley R."/>
            <person name="Andreopoulos W."/>
            <person name="He G."/>
            <person name="Johnson J."/>
            <person name="Barry K.W."/>
            <person name="Grigoriev I.V."/>
            <person name="Nagy L."/>
            <person name="Hibbett D."/>
            <person name="Henrissat B."/>
            <person name="Matheny P.B."/>
            <person name="Labbe J."/>
            <person name="Martin A.F."/>
        </authorList>
    </citation>
    <scope>NUCLEOTIDE SEQUENCE</scope>
    <source>
        <strain evidence="1">BPL698</strain>
    </source>
</reference>
<comment type="caution">
    <text evidence="1">The sequence shown here is derived from an EMBL/GenBank/DDBJ whole genome shotgun (WGS) entry which is preliminary data.</text>
</comment>
<organism evidence="1 2">
    <name type="scientific">Russula earlei</name>
    <dbReference type="NCBI Taxonomy" id="71964"/>
    <lineage>
        <taxon>Eukaryota</taxon>
        <taxon>Fungi</taxon>
        <taxon>Dikarya</taxon>
        <taxon>Basidiomycota</taxon>
        <taxon>Agaricomycotina</taxon>
        <taxon>Agaricomycetes</taxon>
        <taxon>Russulales</taxon>
        <taxon>Russulaceae</taxon>
        <taxon>Russula</taxon>
    </lineage>
</organism>
<dbReference type="Proteomes" id="UP001207468">
    <property type="component" value="Unassembled WGS sequence"/>
</dbReference>
<accession>A0ACC0UE89</accession>
<dbReference type="EMBL" id="JAGFNK010000050">
    <property type="protein sequence ID" value="KAI9510050.1"/>
    <property type="molecule type" value="Genomic_DNA"/>
</dbReference>
<proteinExistence type="predicted"/>